<feature type="transmembrane region" description="Helical" evidence="1">
    <location>
        <begin position="397"/>
        <end position="430"/>
    </location>
</feature>
<protein>
    <submittedName>
        <fullName evidence="4">Putative Clavaminate synthase-like protein</fullName>
    </submittedName>
</protein>
<keyword evidence="1" id="KW-1133">Transmembrane helix</keyword>
<evidence type="ECO:0000313" key="4">
    <source>
        <dbReference type="EMBL" id="KTB43206.1"/>
    </source>
</evidence>
<evidence type="ECO:0000259" key="3">
    <source>
        <dbReference type="Pfam" id="PF14226"/>
    </source>
</evidence>
<name>A0A0W0G3P1_MONRR</name>
<evidence type="ECO:0000313" key="5">
    <source>
        <dbReference type="Proteomes" id="UP000054988"/>
    </source>
</evidence>
<feature type="transmembrane region" description="Helical" evidence="1">
    <location>
        <begin position="640"/>
        <end position="659"/>
    </location>
</feature>
<gene>
    <name evidence="4" type="ORF">WG66_4216</name>
</gene>
<feature type="transmembrane region" description="Helical" evidence="1">
    <location>
        <begin position="564"/>
        <end position="582"/>
    </location>
</feature>
<accession>A0A0W0G3P1</accession>
<feature type="domain" description="Isopenicillin N synthase-like Fe(2+) 2OG dioxygenase" evidence="2">
    <location>
        <begin position="193"/>
        <end position="294"/>
    </location>
</feature>
<dbReference type="InterPro" id="IPR027443">
    <property type="entry name" value="IPNS-like_sf"/>
</dbReference>
<dbReference type="Proteomes" id="UP000054988">
    <property type="component" value="Unassembled WGS sequence"/>
</dbReference>
<feature type="transmembrane region" description="Helical" evidence="1">
    <location>
        <begin position="490"/>
        <end position="510"/>
    </location>
</feature>
<feature type="transmembrane region" description="Helical" evidence="1">
    <location>
        <begin position="442"/>
        <end position="470"/>
    </location>
</feature>
<dbReference type="PANTHER" id="PTHR47990">
    <property type="entry name" value="2-OXOGLUTARATE (2OG) AND FE(II)-DEPENDENT OXYGENASE SUPERFAMILY PROTEIN-RELATED"/>
    <property type="match status" value="1"/>
</dbReference>
<dbReference type="FunFam" id="2.60.120.330:FF:000040">
    <property type="entry name" value="Chromosome 21, whole genome shotgun sequence"/>
    <property type="match status" value="1"/>
</dbReference>
<keyword evidence="1" id="KW-0812">Transmembrane</keyword>
<dbReference type="AlphaFoldDB" id="A0A0W0G3P1"/>
<feature type="transmembrane region" description="Helical" evidence="1">
    <location>
        <begin position="610"/>
        <end position="634"/>
    </location>
</feature>
<dbReference type="InterPro" id="IPR050231">
    <property type="entry name" value="Iron_ascorbate_oxido_reductase"/>
</dbReference>
<reference evidence="4 5" key="1">
    <citation type="submission" date="2015-12" db="EMBL/GenBank/DDBJ databases">
        <title>Draft genome sequence of Moniliophthora roreri, the causal agent of frosty pod rot of cacao.</title>
        <authorList>
            <person name="Aime M.C."/>
            <person name="Diaz-Valderrama J.R."/>
            <person name="Kijpornyongpan T."/>
            <person name="Phillips-Mora W."/>
        </authorList>
    </citation>
    <scope>NUCLEOTIDE SEQUENCE [LARGE SCALE GENOMIC DNA]</scope>
    <source>
        <strain evidence="4 5">MCA 2952</strain>
    </source>
</reference>
<sequence length="700" mass="78993">MPVPVPELGSYQYVPETKENLDWADLVTIDLSLYDTQEGKKQLASTLISALREKGFFYVKNFNISQERVNRQFALGREFYELPLEEKLKYKVEGLEQGKFNGYVPAGRRVLSEKYGIKDKVEVYNIPKFNGFFEHNHPAIIEQNIAEVEEFALSLHSEVLDPLFVLLAIALELPEDHFTKIHQYPVKSEDHLRYMKYGKHSPEDNSRLDHWGGGHTDLGSFTLLFRQPVTALQIRYHSTNEWKWVKPQDATLTVNACDALQFLTGGYVKSTIHRVTVPPKDQQHVDRLGLLYFSRPHNDIRLETIKDSPVLQREGYTQNVFEASGNPVPTMEEWTFAKQKWQRTTGYTDDIKHRTASILPGYNEKSWAVSRCQSTAIKPSPLDSGDLVGQQWISLGFLLQLSVVAILVEGVCYGIYLVIFGISLCTLLWGKYGKTTKASSKVNYYLALTICLVMPVSATLSLCLNVIGAIEAVGPADANQYFKDVGSATELTKFVCVNFQILVADLMLTYRCWVIHKKSWRMAAVPILLWIGVFIASTLMLVTLGQTHEEWLVAAKSVRLTVTFFWVTSITLNFITTLLIVWRLYRGVKNCETCALVDFQGKNGNTLSKVIMIIVESGILYTTASILTCVTYVIGSRWVYVSSAIELQSVGIAFNLIIIRVSMAAHSEISSDINTVATQNASRLHEFGGVLVTKVSEIYR</sequence>
<evidence type="ECO:0000259" key="2">
    <source>
        <dbReference type="Pfam" id="PF03171"/>
    </source>
</evidence>
<dbReference type="eggNOG" id="KOG0143">
    <property type="taxonomic scope" value="Eukaryota"/>
</dbReference>
<proteinExistence type="predicted"/>
<feature type="transmembrane region" description="Helical" evidence="1">
    <location>
        <begin position="522"/>
        <end position="544"/>
    </location>
</feature>
<dbReference type="SUPFAM" id="SSF51197">
    <property type="entry name" value="Clavaminate synthase-like"/>
    <property type="match status" value="1"/>
</dbReference>
<dbReference type="EMBL" id="LATX01001228">
    <property type="protein sequence ID" value="KTB43206.1"/>
    <property type="molecule type" value="Genomic_DNA"/>
</dbReference>
<dbReference type="Gene3D" id="2.60.120.330">
    <property type="entry name" value="B-lactam Antibiotic, Isopenicillin N Synthase, Chain"/>
    <property type="match status" value="1"/>
</dbReference>
<dbReference type="InterPro" id="IPR044861">
    <property type="entry name" value="IPNS-like_FE2OG_OXY"/>
</dbReference>
<evidence type="ECO:0000256" key="1">
    <source>
        <dbReference type="SAM" id="Phobius"/>
    </source>
</evidence>
<dbReference type="Pfam" id="PF14226">
    <property type="entry name" value="DIOX_N"/>
    <property type="match status" value="1"/>
</dbReference>
<feature type="domain" description="Non-haem dioxygenase N-terminal" evidence="3">
    <location>
        <begin position="28"/>
        <end position="125"/>
    </location>
</feature>
<comment type="caution">
    <text evidence="4">The sequence shown here is derived from an EMBL/GenBank/DDBJ whole genome shotgun (WGS) entry which is preliminary data.</text>
</comment>
<organism evidence="4 5">
    <name type="scientific">Moniliophthora roreri</name>
    <name type="common">Frosty pod rot fungus</name>
    <name type="synonym">Monilia roreri</name>
    <dbReference type="NCBI Taxonomy" id="221103"/>
    <lineage>
        <taxon>Eukaryota</taxon>
        <taxon>Fungi</taxon>
        <taxon>Dikarya</taxon>
        <taxon>Basidiomycota</taxon>
        <taxon>Agaricomycotina</taxon>
        <taxon>Agaricomycetes</taxon>
        <taxon>Agaricomycetidae</taxon>
        <taxon>Agaricales</taxon>
        <taxon>Marasmiineae</taxon>
        <taxon>Marasmiaceae</taxon>
        <taxon>Moniliophthora</taxon>
    </lineage>
</organism>
<dbReference type="Pfam" id="PF03171">
    <property type="entry name" value="2OG-FeII_Oxy"/>
    <property type="match status" value="1"/>
</dbReference>
<keyword evidence="1" id="KW-0472">Membrane</keyword>
<dbReference type="InterPro" id="IPR026992">
    <property type="entry name" value="DIOX_N"/>
</dbReference>